<comment type="caution">
    <text evidence="1">The sequence shown here is derived from an EMBL/GenBank/DDBJ whole genome shotgun (WGS) entry which is preliminary data.</text>
</comment>
<dbReference type="AlphaFoldDB" id="A0A5S4FER5"/>
<protein>
    <submittedName>
        <fullName evidence="1">Uncharacterized protein</fullName>
    </submittedName>
</protein>
<organism evidence="1 2">
    <name type="scientific">Nonomuraea zeae</name>
    <dbReference type="NCBI Taxonomy" id="1642303"/>
    <lineage>
        <taxon>Bacteria</taxon>
        <taxon>Bacillati</taxon>
        <taxon>Actinomycetota</taxon>
        <taxon>Actinomycetes</taxon>
        <taxon>Streptosporangiales</taxon>
        <taxon>Streptosporangiaceae</taxon>
        <taxon>Nonomuraea</taxon>
    </lineage>
</organism>
<evidence type="ECO:0000313" key="1">
    <source>
        <dbReference type="EMBL" id="TMR17388.1"/>
    </source>
</evidence>
<name>A0A5S4FER5_9ACTN</name>
<dbReference type="OrthoDB" id="3431972at2"/>
<keyword evidence="2" id="KW-1185">Reference proteome</keyword>
<evidence type="ECO:0000313" key="2">
    <source>
        <dbReference type="Proteomes" id="UP000306628"/>
    </source>
</evidence>
<gene>
    <name evidence="1" type="ORF">ETD85_54385</name>
</gene>
<proteinExistence type="predicted"/>
<reference evidence="1 2" key="1">
    <citation type="submission" date="2019-05" db="EMBL/GenBank/DDBJ databases">
        <title>Draft genome sequence of Nonomuraea zeae DSM 100528.</title>
        <authorList>
            <person name="Saricaoglu S."/>
            <person name="Isik K."/>
        </authorList>
    </citation>
    <scope>NUCLEOTIDE SEQUENCE [LARGE SCALE GENOMIC DNA]</scope>
    <source>
        <strain evidence="1 2">DSM 100528</strain>
    </source>
</reference>
<accession>A0A5S4FER5</accession>
<dbReference type="Proteomes" id="UP000306628">
    <property type="component" value="Unassembled WGS sequence"/>
</dbReference>
<dbReference type="EMBL" id="VCKX01000357">
    <property type="protein sequence ID" value="TMR17388.1"/>
    <property type="molecule type" value="Genomic_DNA"/>
</dbReference>
<sequence>MHRFDDPTVNFLPGQPVRIRVLSHEPWGLMAEIIGDEDVGCSVDMIAGGSVTGSGPSRREEFPPVGAEVDAVVQQVWRWRTDPPWIRLSIRRPDLDSFQWPCEYCLQPTTLSPGGDGVVIDVRSNDSSRVVQLTAHRACFSGHLHPESTERTRADILGQ</sequence>
<dbReference type="RefSeq" id="WP_138697704.1">
    <property type="nucleotide sequence ID" value="NZ_JBHSAZ010000010.1"/>
</dbReference>